<dbReference type="InterPro" id="IPR018535">
    <property type="entry name" value="DUF1996"/>
</dbReference>
<dbReference type="PANTHER" id="PTHR43662:SF3">
    <property type="entry name" value="DOMAIN PROTEIN, PUTATIVE (AFU_ORTHOLOGUE AFUA_6G11970)-RELATED"/>
    <property type="match status" value="1"/>
</dbReference>
<evidence type="ECO:0000259" key="4">
    <source>
        <dbReference type="Pfam" id="PF03713"/>
    </source>
</evidence>
<protein>
    <recommendedName>
        <fullName evidence="8">DUF1996 domain-containing protein</fullName>
    </recommendedName>
</protein>
<comment type="caution">
    <text evidence="6">The sequence shown here is derived from an EMBL/GenBank/DDBJ whole genome shotgun (WGS) entry which is preliminary data.</text>
</comment>
<keyword evidence="3" id="KW-0732">Signal</keyword>
<dbReference type="Pfam" id="PF09362">
    <property type="entry name" value="DUF1996"/>
    <property type="match status" value="1"/>
</dbReference>
<feature type="region of interest" description="Disordered" evidence="1">
    <location>
        <begin position="707"/>
        <end position="741"/>
    </location>
</feature>
<feature type="domain" description="DUF1996" evidence="5">
    <location>
        <begin position="35"/>
        <end position="243"/>
    </location>
</feature>
<keyword evidence="2" id="KW-0812">Transmembrane</keyword>
<organism evidence="6 7">
    <name type="scientific">Pelagomonas calceolata</name>
    <dbReference type="NCBI Taxonomy" id="35677"/>
    <lineage>
        <taxon>Eukaryota</taxon>
        <taxon>Sar</taxon>
        <taxon>Stramenopiles</taxon>
        <taxon>Ochrophyta</taxon>
        <taxon>Pelagophyceae</taxon>
        <taxon>Pelagomonadales</taxon>
        <taxon>Pelagomonadaceae</taxon>
        <taxon>Pelagomonas</taxon>
    </lineage>
</organism>
<dbReference type="Pfam" id="PF03713">
    <property type="entry name" value="DUF305"/>
    <property type="match status" value="1"/>
</dbReference>
<feature type="transmembrane region" description="Helical" evidence="2">
    <location>
        <begin position="779"/>
        <end position="797"/>
    </location>
</feature>
<dbReference type="PANTHER" id="PTHR43662">
    <property type="match status" value="1"/>
</dbReference>
<name>A0A8J2WFR6_9STRA</name>
<sequence length="825" mass="89581">MPALEKLLPLLALLPHAAATSMKIDYLRLTNVRTDPITDPDGLSPHVHSFYGATEAAPGTTYETLRNAAGNTGNVEENKSLYWHPTIYRYVDGQYEIQDTSYFSTYYIWPTGATTAFPDGLKMIGGGAGYEAARQEADCSNPGPCPDGVCDRWNDFFPATSCDELELSMLMPSCWDGVNLDSSDHRSHMAYTKNSEADGECPGTHPVRLPQIAVFTRIAPYHGGIHLFSDGTGYFHADYFSGWEAAQLQKVLDECENDSMQSAPDAWCEDHVTFRDAPKSEDVEDEELREKLVPFQPAPFDATRILSEAVDGVADLPGGLQPVIDPTASTATNTEEHCFADATNTFHVWVDPYASELGSWKFLECGDTPMPILAVEKGVTYTFEQFDASNWYHPLAFGTEPDDDEDDLATYYLNGNQIDEDAYEDAFVVAREAWLDASGQSQDEDEGEGGDEGEDEAEEADEEEADEEEGDEEEDAGEGGDEDADADEDRRTLQAAAGYSVTLTVTDEVGDEGEDADEDRRLQAGGDLFYMCNVHNYMAGRIKVYENGAPLNPEDTPALLKEPDVVSEYDQSCGTFGVGDYTRSSGKCPADAFICTEGDETPEQLLFGECMYALDCHMQYNMKSILANSDPIVTFIHQMIPHHQNAVNMAKALLKTNTLDASDEGDREMENMMWAIINGQNFQIHQMQDYLAEKSYAESDICEDSPSMAPIFAPTPRPTPSPTVSPGNPTSAPAPAPTTAPVTPAPVALAAAAEIMPAASSSSSSGSSDTITTTASGNIIATICVVAAVLIVGAFVAGRRSVKTPAPAREYFGESGRDAVETDKV</sequence>
<evidence type="ECO:0008006" key="8">
    <source>
        <dbReference type="Google" id="ProtNLM"/>
    </source>
</evidence>
<keyword evidence="7" id="KW-1185">Reference proteome</keyword>
<dbReference type="Proteomes" id="UP000789595">
    <property type="component" value="Unassembled WGS sequence"/>
</dbReference>
<proteinExistence type="predicted"/>
<dbReference type="EMBL" id="CAKKNE010000001">
    <property type="protein sequence ID" value="CAH0366705.1"/>
    <property type="molecule type" value="Genomic_DNA"/>
</dbReference>
<feature type="chain" id="PRO_5035205763" description="DUF1996 domain-containing protein" evidence="3">
    <location>
        <begin position="20"/>
        <end position="825"/>
    </location>
</feature>
<dbReference type="Gene3D" id="1.20.1260.10">
    <property type="match status" value="1"/>
</dbReference>
<evidence type="ECO:0000259" key="5">
    <source>
        <dbReference type="Pfam" id="PF09362"/>
    </source>
</evidence>
<reference evidence="6" key="1">
    <citation type="submission" date="2021-11" db="EMBL/GenBank/DDBJ databases">
        <authorList>
            <consortium name="Genoscope - CEA"/>
            <person name="William W."/>
        </authorList>
    </citation>
    <scope>NUCLEOTIDE SEQUENCE</scope>
</reference>
<gene>
    <name evidence="6" type="ORF">PECAL_1P32120</name>
</gene>
<keyword evidence="2" id="KW-0472">Membrane</keyword>
<feature type="compositionally biased region" description="Acidic residues" evidence="1">
    <location>
        <begin position="442"/>
        <end position="487"/>
    </location>
</feature>
<keyword evidence="2" id="KW-1133">Transmembrane helix</keyword>
<dbReference type="AlphaFoldDB" id="A0A8J2WFR6"/>
<evidence type="ECO:0000313" key="6">
    <source>
        <dbReference type="EMBL" id="CAH0366705.1"/>
    </source>
</evidence>
<feature type="region of interest" description="Disordered" evidence="1">
    <location>
        <begin position="436"/>
        <end position="516"/>
    </location>
</feature>
<evidence type="ECO:0000313" key="7">
    <source>
        <dbReference type="Proteomes" id="UP000789595"/>
    </source>
</evidence>
<feature type="domain" description="DUF305" evidence="4">
    <location>
        <begin position="634"/>
        <end position="691"/>
    </location>
</feature>
<evidence type="ECO:0000256" key="1">
    <source>
        <dbReference type="SAM" id="MobiDB-lite"/>
    </source>
</evidence>
<dbReference type="OrthoDB" id="74764at2759"/>
<evidence type="ECO:0000256" key="2">
    <source>
        <dbReference type="SAM" id="Phobius"/>
    </source>
</evidence>
<accession>A0A8J2WFR6</accession>
<dbReference type="InterPro" id="IPR012347">
    <property type="entry name" value="Ferritin-like"/>
</dbReference>
<feature type="compositionally biased region" description="Pro residues" evidence="1">
    <location>
        <begin position="713"/>
        <end position="723"/>
    </location>
</feature>
<feature type="signal peptide" evidence="3">
    <location>
        <begin position="1"/>
        <end position="19"/>
    </location>
</feature>
<dbReference type="InterPro" id="IPR005183">
    <property type="entry name" value="DUF305_CopM-like"/>
</dbReference>
<evidence type="ECO:0000256" key="3">
    <source>
        <dbReference type="SAM" id="SignalP"/>
    </source>
</evidence>